<organism evidence="1 2">
    <name type="scientific">Clunio marinus</name>
    <dbReference type="NCBI Taxonomy" id="568069"/>
    <lineage>
        <taxon>Eukaryota</taxon>
        <taxon>Metazoa</taxon>
        <taxon>Ecdysozoa</taxon>
        <taxon>Arthropoda</taxon>
        <taxon>Hexapoda</taxon>
        <taxon>Insecta</taxon>
        <taxon>Pterygota</taxon>
        <taxon>Neoptera</taxon>
        <taxon>Endopterygota</taxon>
        <taxon>Diptera</taxon>
        <taxon>Nematocera</taxon>
        <taxon>Chironomoidea</taxon>
        <taxon>Chironomidae</taxon>
        <taxon>Clunio</taxon>
    </lineage>
</organism>
<evidence type="ECO:0000313" key="2">
    <source>
        <dbReference type="Proteomes" id="UP000183832"/>
    </source>
</evidence>
<gene>
    <name evidence="1" type="ORF">CLUMA_CG002755</name>
</gene>
<name>A0A1J1HRK3_9DIPT</name>
<protein>
    <submittedName>
        <fullName evidence="1">CLUMA_CG002755, isoform A</fullName>
    </submittedName>
</protein>
<dbReference type="EMBL" id="CVRI01000010">
    <property type="protein sequence ID" value="CRK88825.1"/>
    <property type="molecule type" value="Genomic_DNA"/>
</dbReference>
<accession>A0A1J1HRK3</accession>
<sequence length="69" mass="7861">MSVEKREISLTQLHRCCILKELLSNANHLLTKVPIECVNMNTSQWGFFLFLNEPQQCKNDSGSDYASVS</sequence>
<dbReference type="Proteomes" id="UP000183832">
    <property type="component" value="Unassembled WGS sequence"/>
</dbReference>
<evidence type="ECO:0000313" key="1">
    <source>
        <dbReference type="EMBL" id="CRK88825.1"/>
    </source>
</evidence>
<keyword evidence="2" id="KW-1185">Reference proteome</keyword>
<dbReference type="AlphaFoldDB" id="A0A1J1HRK3"/>
<proteinExistence type="predicted"/>
<reference evidence="1 2" key="1">
    <citation type="submission" date="2015-04" db="EMBL/GenBank/DDBJ databases">
        <authorList>
            <person name="Syromyatnikov M.Y."/>
            <person name="Popov V.N."/>
        </authorList>
    </citation>
    <scope>NUCLEOTIDE SEQUENCE [LARGE SCALE GENOMIC DNA]</scope>
</reference>